<accession>A0A8K0CHX3</accession>
<dbReference type="OrthoDB" id="6782332at2759"/>
<protein>
    <recommendedName>
        <fullName evidence="2">PiggyBac transposable element-derived protein domain-containing protein</fullName>
    </recommendedName>
</protein>
<evidence type="ECO:0000313" key="4">
    <source>
        <dbReference type="Proteomes" id="UP000801492"/>
    </source>
</evidence>
<feature type="domain" description="PiggyBac transposable element-derived protein" evidence="2">
    <location>
        <begin position="41"/>
        <end position="115"/>
    </location>
</feature>
<keyword evidence="4" id="KW-1185">Reference proteome</keyword>
<dbReference type="EMBL" id="VTPC01089884">
    <property type="protein sequence ID" value="KAF2885572.1"/>
    <property type="molecule type" value="Genomic_DNA"/>
</dbReference>
<feature type="compositionally biased region" description="Basic and acidic residues" evidence="1">
    <location>
        <begin position="35"/>
        <end position="45"/>
    </location>
</feature>
<comment type="caution">
    <text evidence="3">The sequence shown here is derived from an EMBL/GenBank/DDBJ whole genome shotgun (WGS) entry which is preliminary data.</text>
</comment>
<name>A0A8K0CHX3_IGNLU</name>
<reference evidence="3" key="1">
    <citation type="submission" date="2019-08" db="EMBL/GenBank/DDBJ databases">
        <title>The genome of the North American firefly Photinus pyralis.</title>
        <authorList>
            <consortium name="Photinus pyralis genome working group"/>
            <person name="Fallon T.R."/>
            <person name="Sander Lower S.E."/>
            <person name="Weng J.-K."/>
        </authorList>
    </citation>
    <scope>NUCLEOTIDE SEQUENCE</scope>
    <source>
        <strain evidence="3">TRF0915ILg1</strain>
        <tissue evidence="3">Whole body</tissue>
    </source>
</reference>
<dbReference type="AlphaFoldDB" id="A0A8K0CHX3"/>
<evidence type="ECO:0000259" key="2">
    <source>
        <dbReference type="Pfam" id="PF13843"/>
    </source>
</evidence>
<gene>
    <name evidence="3" type="ORF">ILUMI_20595</name>
</gene>
<organism evidence="3 4">
    <name type="scientific">Ignelater luminosus</name>
    <name type="common">Cucubano</name>
    <name type="synonym">Pyrophorus luminosus</name>
    <dbReference type="NCBI Taxonomy" id="2038154"/>
    <lineage>
        <taxon>Eukaryota</taxon>
        <taxon>Metazoa</taxon>
        <taxon>Ecdysozoa</taxon>
        <taxon>Arthropoda</taxon>
        <taxon>Hexapoda</taxon>
        <taxon>Insecta</taxon>
        <taxon>Pterygota</taxon>
        <taxon>Neoptera</taxon>
        <taxon>Endopterygota</taxon>
        <taxon>Coleoptera</taxon>
        <taxon>Polyphaga</taxon>
        <taxon>Elateriformia</taxon>
        <taxon>Elateroidea</taxon>
        <taxon>Elateridae</taxon>
        <taxon>Agrypninae</taxon>
        <taxon>Pyrophorini</taxon>
        <taxon>Ignelater</taxon>
    </lineage>
</organism>
<sequence>MSYEAEQDHLLRLLREVEEEGVNPIDEESDPEVDNSQRDNFSKPRDAKSTDLVEIKALLGPLYLAGVLRSGRFNVDDLWEKNSTSVEKFWLTMSKERFLFLLRLLCFDDKIMRNERKFEDKLTVKSATRLVHLQRLMNSCWHLGVGAHSGNTSL</sequence>
<evidence type="ECO:0000313" key="3">
    <source>
        <dbReference type="EMBL" id="KAF2885572.1"/>
    </source>
</evidence>
<feature type="compositionally biased region" description="Acidic residues" evidence="1">
    <location>
        <begin position="21"/>
        <end position="33"/>
    </location>
</feature>
<dbReference type="Proteomes" id="UP000801492">
    <property type="component" value="Unassembled WGS sequence"/>
</dbReference>
<evidence type="ECO:0000256" key="1">
    <source>
        <dbReference type="SAM" id="MobiDB-lite"/>
    </source>
</evidence>
<dbReference type="InterPro" id="IPR029526">
    <property type="entry name" value="PGBD"/>
</dbReference>
<dbReference type="Pfam" id="PF13843">
    <property type="entry name" value="DDE_Tnp_1_7"/>
    <property type="match status" value="1"/>
</dbReference>
<proteinExistence type="predicted"/>
<feature type="region of interest" description="Disordered" evidence="1">
    <location>
        <begin position="21"/>
        <end position="45"/>
    </location>
</feature>